<keyword evidence="7" id="KW-0812">Transmembrane</keyword>
<keyword evidence="11" id="KW-1185">Reference proteome</keyword>
<evidence type="ECO:0000259" key="8">
    <source>
        <dbReference type="Pfam" id="PF04734"/>
    </source>
</evidence>
<comment type="similarity">
    <text evidence="1 5">Belongs to the neutral ceramidase family.</text>
</comment>
<dbReference type="InterPro" id="IPR006823">
    <property type="entry name" value="Ceramidase_alk"/>
</dbReference>
<dbReference type="Pfam" id="PF17048">
    <property type="entry name" value="Ceramidse_alk_C"/>
    <property type="match status" value="1"/>
</dbReference>
<protein>
    <recommendedName>
        <fullName evidence="5">Neutral ceramidase</fullName>
        <ecNumber evidence="5">3.5.1.23</ecNumber>
    </recommendedName>
</protein>
<dbReference type="PANTHER" id="PTHR12670:SF1">
    <property type="entry name" value="NEUTRAL CERAMIDASE"/>
    <property type="match status" value="1"/>
</dbReference>
<dbReference type="EC" id="3.5.1.23" evidence="5"/>
<dbReference type="GO" id="GO:0017040">
    <property type="term" value="F:N-acylsphingosine amidohydrolase activity"/>
    <property type="evidence" value="ECO:0007669"/>
    <property type="project" value="UniProtKB-UniRule"/>
</dbReference>
<comment type="cofactor">
    <cofactor evidence="4">
        <name>Zn(2+)</name>
        <dbReference type="ChEBI" id="CHEBI:29105"/>
    </cofactor>
    <text evidence="4">Binds 1 zinc ion per subunit.</text>
</comment>
<keyword evidence="5" id="KW-0443">Lipid metabolism</keyword>
<organism evidence="10 11">
    <name type="scientific">Chytriomyces confervae</name>
    <dbReference type="NCBI Taxonomy" id="246404"/>
    <lineage>
        <taxon>Eukaryota</taxon>
        <taxon>Fungi</taxon>
        <taxon>Fungi incertae sedis</taxon>
        <taxon>Chytridiomycota</taxon>
        <taxon>Chytridiomycota incertae sedis</taxon>
        <taxon>Chytridiomycetes</taxon>
        <taxon>Chytridiales</taxon>
        <taxon>Chytriomycetaceae</taxon>
        <taxon>Chytriomyces</taxon>
    </lineage>
</organism>
<dbReference type="GO" id="GO:0046872">
    <property type="term" value="F:metal ion binding"/>
    <property type="evidence" value="ECO:0007669"/>
    <property type="project" value="UniProtKB-KW"/>
</dbReference>
<evidence type="ECO:0000256" key="2">
    <source>
        <dbReference type="ARBA" id="ARBA00022801"/>
    </source>
</evidence>
<feature type="region of interest" description="Disordered" evidence="6">
    <location>
        <begin position="59"/>
        <end position="78"/>
    </location>
</feature>
<dbReference type="InterPro" id="IPR031329">
    <property type="entry name" value="NEUT/ALK_ceramidase_N"/>
</dbReference>
<evidence type="ECO:0000313" key="11">
    <source>
        <dbReference type="Proteomes" id="UP000320333"/>
    </source>
</evidence>
<feature type="transmembrane region" description="Helical" evidence="7">
    <location>
        <begin position="30"/>
        <end position="49"/>
    </location>
</feature>
<feature type="binding site" evidence="4">
    <location>
        <position position="320"/>
    </location>
    <ligand>
        <name>Zn(2+)</name>
        <dbReference type="ChEBI" id="CHEBI:29105"/>
    </ligand>
</feature>
<dbReference type="Gene3D" id="2.60.40.2300">
    <property type="entry name" value="Neutral/alkaline non-lysosomal ceramidase, C-terminal domain"/>
    <property type="match status" value="1"/>
</dbReference>
<dbReference type="OrthoDB" id="191371at2759"/>
<feature type="domain" description="Neutral/alkaline non-lysosomal ceramidase C-terminal" evidence="9">
    <location>
        <begin position="694"/>
        <end position="828"/>
    </location>
</feature>
<feature type="binding site" evidence="4">
    <location>
        <position position="192"/>
    </location>
    <ligand>
        <name>Zn(2+)</name>
        <dbReference type="ChEBI" id="CHEBI:29105"/>
    </ligand>
</feature>
<keyword evidence="4" id="KW-0862">Zinc</keyword>
<feature type="domain" description="Neutral/alkaline non-lysosomal ceramidase N-terminal" evidence="8">
    <location>
        <begin position="93"/>
        <end position="632"/>
    </location>
</feature>
<evidence type="ECO:0000256" key="7">
    <source>
        <dbReference type="SAM" id="Phobius"/>
    </source>
</evidence>
<evidence type="ECO:0000256" key="6">
    <source>
        <dbReference type="SAM" id="MobiDB-lite"/>
    </source>
</evidence>
<dbReference type="AlphaFoldDB" id="A0A507FQJ4"/>
<dbReference type="GO" id="GO:0046512">
    <property type="term" value="P:sphingosine biosynthetic process"/>
    <property type="evidence" value="ECO:0007669"/>
    <property type="project" value="TreeGrafter"/>
</dbReference>
<keyword evidence="4" id="KW-0479">Metal-binding</keyword>
<reference evidence="10 11" key="1">
    <citation type="journal article" date="2019" name="Sci. Rep.">
        <title>Comparative genomics of chytrid fungi reveal insights into the obligate biotrophic and pathogenic lifestyle of Synchytrium endobioticum.</title>
        <authorList>
            <person name="van de Vossenberg B.T.L.H."/>
            <person name="Warris S."/>
            <person name="Nguyen H.D.T."/>
            <person name="van Gent-Pelzer M.P.E."/>
            <person name="Joly D.L."/>
            <person name="van de Geest H.C."/>
            <person name="Bonants P.J.M."/>
            <person name="Smith D.S."/>
            <person name="Levesque C.A."/>
            <person name="van der Lee T.A.J."/>
        </authorList>
    </citation>
    <scope>NUCLEOTIDE SEQUENCE [LARGE SCALE GENOMIC DNA]</scope>
    <source>
        <strain evidence="10 11">CBS 675.73</strain>
    </source>
</reference>
<feature type="binding site" evidence="4">
    <location>
        <position position="562"/>
    </location>
    <ligand>
        <name>Zn(2+)</name>
        <dbReference type="ChEBI" id="CHEBI:29105"/>
    </ligand>
</feature>
<feature type="binding site" evidence="4">
    <location>
        <position position="603"/>
    </location>
    <ligand>
        <name>Zn(2+)</name>
        <dbReference type="ChEBI" id="CHEBI:29105"/>
    </ligand>
</feature>
<dbReference type="GO" id="GO:0046514">
    <property type="term" value="P:ceramide catabolic process"/>
    <property type="evidence" value="ECO:0007669"/>
    <property type="project" value="InterPro"/>
</dbReference>
<keyword evidence="5" id="KW-0746">Sphingolipid metabolism</keyword>
<evidence type="ECO:0000259" key="9">
    <source>
        <dbReference type="Pfam" id="PF17048"/>
    </source>
</evidence>
<sequence>MRRRYSLPFSDKEAIQAKKKKERDRGTSRCCLYIAIAVANVLLIALLVAPNVRVSHSATEPASPAMAVNQRTRQQQQDSQLYTASQSFNSSILVGKGKAQIDLPIGEINMMGYAELSQNANGVHLRLKARAFIFANLDTPHNRVVTVVADLGFMSSIARQEVIQRLNEPAYQNPATKQPLYTLENVMISVTHTHSGPGGFADDFLYQITSLGRVPYARESVVDAIVSAIQKAHQDLTASLADSKSHSRQTLVLNSGFLPNAGLNRSPVAYLQNPDEERARYEGNVDQRMVALNMWKQVRENGGVRKERVLTGHLNWFAVHGTSLHSTNLLVSGDNKGFASYIWELEMAKKSPNFIAAFAQSNSGDVSPNLIPPRCLDTKEPCDGSKSSCRGDGTKCVGLGPGEDEGKDDFYSAEYIGRLQYEKARHISEFEDGLEVRGPVLFRHAWVDMSDLTVKLQNGNYAKTCKPAMGYSFVAGTTDGKGIAFSYQGFNRRDEKNMVLGFLRDFLNSRPVSSELERCHAPKPILLNSGDNMSPYPWQPQVLPVQMFVIGRKLALIGQPSEISTMAGRRLRSSIKDVLVQDSVIDKDAEVVVVGLANAYSSYVTTFEEYQVQRYEGASTIFGPHTLMGYQNVYQQMAESFTNSSRALVNGKPPGRPETEVSLLAPVVLDAVRPGSSFGLVIKEPERPVYSLVPKRFASWKSSHSQFGDGSVSHRIKNVTASVSATFWCAHPRNGAGYVAESSGEPSFMTVERHDKVNDTWHVFLTDAEWDTRFTWSRSGIAESVCKLHWDVGRTVMALPGLYRFRIYGVAKTLFGERKYSGTSSAFALVQEEDGLVLQ</sequence>
<evidence type="ECO:0000256" key="3">
    <source>
        <dbReference type="PIRSR" id="PIRSR606823-1"/>
    </source>
</evidence>
<dbReference type="InterPro" id="IPR038445">
    <property type="entry name" value="NCDase_C_sf"/>
</dbReference>
<dbReference type="InterPro" id="IPR031331">
    <property type="entry name" value="NEUT/ALK_ceramidase_C"/>
</dbReference>
<gene>
    <name evidence="10" type="primary">CCO237</name>
    <name evidence="10" type="ORF">CcCBS67573_g00237</name>
</gene>
<dbReference type="PANTHER" id="PTHR12670">
    <property type="entry name" value="CERAMIDASE"/>
    <property type="match status" value="1"/>
</dbReference>
<comment type="catalytic activity">
    <reaction evidence="5">
        <text>an N-acylsphing-4-enine + H2O = sphing-4-enine + a fatty acid</text>
        <dbReference type="Rhea" id="RHEA:20856"/>
        <dbReference type="ChEBI" id="CHEBI:15377"/>
        <dbReference type="ChEBI" id="CHEBI:28868"/>
        <dbReference type="ChEBI" id="CHEBI:52639"/>
        <dbReference type="ChEBI" id="CHEBI:57756"/>
        <dbReference type="EC" id="3.5.1.23"/>
    </reaction>
</comment>
<evidence type="ECO:0000256" key="4">
    <source>
        <dbReference type="PIRSR" id="PIRSR606823-2"/>
    </source>
</evidence>
<keyword evidence="7" id="KW-1133">Transmembrane helix</keyword>
<dbReference type="STRING" id="246404.A0A507FQJ4"/>
<dbReference type="Proteomes" id="UP000320333">
    <property type="component" value="Unassembled WGS sequence"/>
</dbReference>
<evidence type="ECO:0000313" key="10">
    <source>
        <dbReference type="EMBL" id="TPX78533.1"/>
    </source>
</evidence>
<dbReference type="GO" id="GO:0016020">
    <property type="term" value="C:membrane"/>
    <property type="evidence" value="ECO:0007669"/>
    <property type="project" value="GOC"/>
</dbReference>
<feature type="active site" description="Nucleophile" evidence="3">
    <location>
        <position position="367"/>
    </location>
</feature>
<keyword evidence="2 5" id="KW-0378">Hydrolase</keyword>
<name>A0A507FQJ4_9FUNG</name>
<keyword evidence="7" id="KW-0472">Membrane</keyword>
<dbReference type="Pfam" id="PF04734">
    <property type="entry name" value="Ceramidase_alk"/>
    <property type="match status" value="1"/>
</dbReference>
<dbReference type="EMBL" id="QEAP01000003">
    <property type="protein sequence ID" value="TPX78533.1"/>
    <property type="molecule type" value="Genomic_DNA"/>
</dbReference>
<evidence type="ECO:0000256" key="1">
    <source>
        <dbReference type="ARBA" id="ARBA00009835"/>
    </source>
</evidence>
<dbReference type="GO" id="GO:0042759">
    <property type="term" value="P:long-chain fatty acid biosynthetic process"/>
    <property type="evidence" value="ECO:0007669"/>
    <property type="project" value="TreeGrafter"/>
</dbReference>
<accession>A0A507FQJ4</accession>
<proteinExistence type="inferred from homology"/>
<evidence type="ECO:0000256" key="5">
    <source>
        <dbReference type="RuleBase" id="RU366019"/>
    </source>
</evidence>
<dbReference type="GO" id="GO:0005576">
    <property type="term" value="C:extracellular region"/>
    <property type="evidence" value="ECO:0007669"/>
    <property type="project" value="TreeGrafter"/>
</dbReference>
<comment type="caution">
    <text evidence="10">The sequence shown here is derived from an EMBL/GenBank/DDBJ whole genome shotgun (WGS) entry which is preliminary data.</text>
</comment>